<accession>A0ABW8LZ50</accession>
<name>A0ABW8LZ50_9ACTN</name>
<feature type="region of interest" description="Disordered" evidence="1">
    <location>
        <begin position="1"/>
        <end position="31"/>
    </location>
</feature>
<proteinExistence type="predicted"/>
<sequence length="78" mass="8307">MPENPHDLSPNPYPPAGAARPRWRKSSHSVGEGQCVEVAAWGGLVRLRESDDPDAVLDAAPAVWAAFVRGVKAGLYDA</sequence>
<evidence type="ECO:0000313" key="4">
    <source>
        <dbReference type="Proteomes" id="UP001620295"/>
    </source>
</evidence>
<feature type="domain" description="DUF397" evidence="2">
    <location>
        <begin position="22"/>
        <end position="72"/>
    </location>
</feature>
<organism evidence="3 4">
    <name type="scientific">Streptomyces milbemycinicus</name>
    <dbReference type="NCBI Taxonomy" id="476552"/>
    <lineage>
        <taxon>Bacteria</taxon>
        <taxon>Bacillati</taxon>
        <taxon>Actinomycetota</taxon>
        <taxon>Actinomycetes</taxon>
        <taxon>Kitasatosporales</taxon>
        <taxon>Streptomycetaceae</taxon>
        <taxon>Streptomyces</taxon>
    </lineage>
</organism>
<reference evidence="3 4" key="1">
    <citation type="submission" date="2024-11" db="EMBL/GenBank/DDBJ databases">
        <title>The Natural Products Discovery Center: Release of the First 8490 Sequenced Strains for Exploring Actinobacteria Biosynthetic Diversity.</title>
        <authorList>
            <person name="Kalkreuter E."/>
            <person name="Kautsar S.A."/>
            <person name="Yang D."/>
            <person name="Bader C.D."/>
            <person name="Teijaro C.N."/>
            <person name="Fluegel L."/>
            <person name="Davis C.M."/>
            <person name="Simpson J.R."/>
            <person name="Lauterbach L."/>
            <person name="Steele A.D."/>
            <person name="Gui C."/>
            <person name="Meng S."/>
            <person name="Li G."/>
            <person name="Viehrig K."/>
            <person name="Ye F."/>
            <person name="Su P."/>
            <person name="Kiefer A.F."/>
            <person name="Nichols A."/>
            <person name="Cepeda A.J."/>
            <person name="Yan W."/>
            <person name="Fan B."/>
            <person name="Jiang Y."/>
            <person name="Adhikari A."/>
            <person name="Zheng C.-J."/>
            <person name="Schuster L."/>
            <person name="Cowan T.M."/>
            <person name="Smanski M.J."/>
            <person name="Chevrette M.G."/>
            <person name="De Carvalho L.P.S."/>
            <person name="Shen B."/>
        </authorList>
    </citation>
    <scope>NUCLEOTIDE SEQUENCE [LARGE SCALE GENOMIC DNA]</scope>
    <source>
        <strain evidence="3 4">NPDC020863</strain>
    </source>
</reference>
<comment type="caution">
    <text evidence="3">The sequence shown here is derived from an EMBL/GenBank/DDBJ whole genome shotgun (WGS) entry which is preliminary data.</text>
</comment>
<dbReference type="RefSeq" id="WP_014179290.1">
    <property type="nucleotide sequence ID" value="NZ_CP109672.1"/>
</dbReference>
<evidence type="ECO:0000259" key="2">
    <source>
        <dbReference type="Pfam" id="PF04149"/>
    </source>
</evidence>
<dbReference type="EMBL" id="JBJDQH010000016">
    <property type="protein sequence ID" value="MFK4271207.1"/>
    <property type="molecule type" value="Genomic_DNA"/>
</dbReference>
<keyword evidence="4" id="KW-1185">Reference proteome</keyword>
<evidence type="ECO:0000256" key="1">
    <source>
        <dbReference type="SAM" id="MobiDB-lite"/>
    </source>
</evidence>
<dbReference type="Pfam" id="PF04149">
    <property type="entry name" value="DUF397"/>
    <property type="match status" value="1"/>
</dbReference>
<protein>
    <submittedName>
        <fullName evidence="3">DUF397 domain-containing protein</fullName>
    </submittedName>
</protein>
<gene>
    <name evidence="3" type="ORF">ACI2L5_40740</name>
</gene>
<evidence type="ECO:0000313" key="3">
    <source>
        <dbReference type="EMBL" id="MFK4271207.1"/>
    </source>
</evidence>
<dbReference type="InterPro" id="IPR007278">
    <property type="entry name" value="DUF397"/>
</dbReference>
<dbReference type="Proteomes" id="UP001620295">
    <property type="component" value="Unassembled WGS sequence"/>
</dbReference>